<dbReference type="Pfam" id="PF00650">
    <property type="entry name" value="CRAL_TRIO"/>
    <property type="match status" value="1"/>
</dbReference>
<dbReference type="InterPro" id="IPR036598">
    <property type="entry name" value="GOLD_dom_sf"/>
</dbReference>
<dbReference type="AlphaFoldDB" id="A0AAV5UIR7"/>
<evidence type="ECO:0000313" key="3">
    <source>
        <dbReference type="Proteomes" id="UP001432027"/>
    </source>
</evidence>
<sequence>NYPSLRMSSDELRVAELRSLISAHLTPYYDTHFNLLRWLQGQPGLSIEKVAYRLRHHLLFRASSWDVDSVHQKQRGYHPVHKYWSGSRCGPSDVIPNCIVHVEHSGKIDFDGILDNYSITEVMKARIYDTEEMLADVMQMEKETGLQSFVIYVMDVDGLEYSKKLIDLVLGPLRSLSEFMADHYAELIKFFVIVNAPSWMYTLWTMIKPLLPERTRQKVRIPSTSNWREEIHCIMDPSICPVFWNDENHSEFGFPMERPPKVPRLEITEPADNLGKVCVKAGQVYWMEYSLQKGDAISFYVKGNGNIGFTIVRVENEEEDDAFAMRQIFPLFPWMPDTRVPIEDTVIVPETGVYRVWFSNSRAWWSSLTIQHNIKVIKSQLTD</sequence>
<dbReference type="CDD" id="cd00170">
    <property type="entry name" value="SEC14"/>
    <property type="match status" value="1"/>
</dbReference>
<dbReference type="Gene3D" id="2.60.120.680">
    <property type="entry name" value="GOLD domain"/>
    <property type="match status" value="1"/>
</dbReference>
<dbReference type="Pfam" id="PF25883">
    <property type="entry name" value="F28H7_8_C"/>
    <property type="match status" value="1"/>
</dbReference>
<name>A0AAV5UIR7_9BILA</name>
<keyword evidence="3" id="KW-1185">Reference proteome</keyword>
<protein>
    <recommendedName>
        <fullName evidence="1">CRAL-TRIO domain-containing protein</fullName>
    </recommendedName>
</protein>
<comment type="caution">
    <text evidence="2">The sequence shown here is derived from an EMBL/GenBank/DDBJ whole genome shotgun (WGS) entry which is preliminary data.</text>
</comment>
<organism evidence="2 3">
    <name type="scientific">Pristionchus entomophagus</name>
    <dbReference type="NCBI Taxonomy" id="358040"/>
    <lineage>
        <taxon>Eukaryota</taxon>
        <taxon>Metazoa</taxon>
        <taxon>Ecdysozoa</taxon>
        <taxon>Nematoda</taxon>
        <taxon>Chromadorea</taxon>
        <taxon>Rhabditida</taxon>
        <taxon>Rhabditina</taxon>
        <taxon>Diplogasteromorpha</taxon>
        <taxon>Diplogasteroidea</taxon>
        <taxon>Neodiplogasteridae</taxon>
        <taxon>Pristionchus</taxon>
    </lineage>
</organism>
<feature type="non-terminal residue" evidence="2">
    <location>
        <position position="1"/>
    </location>
</feature>
<dbReference type="SMART" id="SM00516">
    <property type="entry name" value="SEC14"/>
    <property type="match status" value="1"/>
</dbReference>
<dbReference type="EMBL" id="BTSX01000006">
    <property type="protein sequence ID" value="GMT06956.1"/>
    <property type="molecule type" value="Genomic_DNA"/>
</dbReference>
<dbReference type="InterPro" id="IPR001251">
    <property type="entry name" value="CRAL-TRIO_dom"/>
</dbReference>
<accession>A0AAV5UIR7</accession>
<feature type="domain" description="CRAL-TRIO" evidence="1">
    <location>
        <begin position="100"/>
        <end position="252"/>
    </location>
</feature>
<dbReference type="SUPFAM" id="SSF101576">
    <property type="entry name" value="Supernatant protein factor (SPF), C-terminal domain"/>
    <property type="match status" value="1"/>
</dbReference>
<dbReference type="Proteomes" id="UP001432027">
    <property type="component" value="Unassembled WGS sequence"/>
</dbReference>
<reference evidence="2" key="1">
    <citation type="submission" date="2023-10" db="EMBL/GenBank/DDBJ databases">
        <title>Genome assembly of Pristionchus species.</title>
        <authorList>
            <person name="Yoshida K."/>
            <person name="Sommer R.J."/>
        </authorList>
    </citation>
    <scope>NUCLEOTIDE SEQUENCE</scope>
    <source>
        <strain evidence="2">RS0144</strain>
    </source>
</reference>
<dbReference type="PANTHER" id="PTHR47159:SF5">
    <property type="entry name" value="CRAL-TRIO DOMAIN-CONTAINING PROTEIN"/>
    <property type="match status" value="1"/>
</dbReference>
<evidence type="ECO:0000313" key="2">
    <source>
        <dbReference type="EMBL" id="GMT06956.1"/>
    </source>
</evidence>
<proteinExistence type="predicted"/>
<dbReference type="InterPro" id="IPR053302">
    <property type="entry name" value="CRAL-TRIO_domain"/>
</dbReference>
<evidence type="ECO:0000259" key="1">
    <source>
        <dbReference type="PROSITE" id="PS50191"/>
    </source>
</evidence>
<dbReference type="InterPro" id="IPR036865">
    <property type="entry name" value="CRAL-TRIO_dom_sf"/>
</dbReference>
<dbReference type="InterPro" id="IPR058960">
    <property type="entry name" value="Ctg-1-like_C"/>
</dbReference>
<gene>
    <name evidence="2" type="ORF">PENTCL1PPCAC_29130</name>
</gene>
<dbReference type="PROSITE" id="PS50191">
    <property type="entry name" value="CRAL_TRIO"/>
    <property type="match status" value="1"/>
</dbReference>
<dbReference type="PANTHER" id="PTHR47159">
    <property type="entry name" value="PROTEIN CBG07705-RELATED"/>
    <property type="match status" value="1"/>
</dbReference>
<dbReference type="SUPFAM" id="SSF52087">
    <property type="entry name" value="CRAL/TRIO domain"/>
    <property type="match status" value="1"/>
</dbReference>
<dbReference type="Gene3D" id="3.40.525.10">
    <property type="entry name" value="CRAL-TRIO lipid binding domain"/>
    <property type="match status" value="1"/>
</dbReference>